<proteinExistence type="predicted"/>
<dbReference type="CDD" id="cd15457">
    <property type="entry name" value="NADAR"/>
    <property type="match status" value="1"/>
</dbReference>
<reference evidence="2" key="1">
    <citation type="journal article" date="2020" name="Nature">
        <title>Giant virus diversity and host interactions through global metagenomics.</title>
        <authorList>
            <person name="Schulz F."/>
            <person name="Roux S."/>
            <person name="Paez-Espino D."/>
            <person name="Jungbluth S."/>
            <person name="Walsh D.A."/>
            <person name="Denef V.J."/>
            <person name="McMahon K.D."/>
            <person name="Konstantinidis K.T."/>
            <person name="Eloe-Fadrosh E.A."/>
            <person name="Kyrpides N.C."/>
            <person name="Woyke T."/>
        </authorList>
    </citation>
    <scope>NUCLEOTIDE SEQUENCE</scope>
    <source>
        <strain evidence="2">GVMAG-S-1074260-58</strain>
    </source>
</reference>
<dbReference type="Gene3D" id="1.10.357.40">
    <property type="entry name" value="YbiA-like"/>
    <property type="match status" value="1"/>
</dbReference>
<organism evidence="2">
    <name type="scientific">viral metagenome</name>
    <dbReference type="NCBI Taxonomy" id="1070528"/>
    <lineage>
        <taxon>unclassified sequences</taxon>
        <taxon>metagenomes</taxon>
        <taxon>organismal metagenomes</taxon>
    </lineage>
</organism>
<keyword evidence="1" id="KW-0175">Coiled coil</keyword>
<evidence type="ECO:0000256" key="1">
    <source>
        <dbReference type="SAM" id="Coils"/>
    </source>
</evidence>
<dbReference type="InterPro" id="IPR012816">
    <property type="entry name" value="NADAR"/>
</dbReference>
<feature type="coiled-coil region" evidence="1">
    <location>
        <begin position="243"/>
        <end position="270"/>
    </location>
</feature>
<protein>
    <submittedName>
        <fullName evidence="2">Uncharacterized protein</fullName>
    </submittedName>
</protein>
<dbReference type="SUPFAM" id="SSF143990">
    <property type="entry name" value="YbiA-like"/>
    <property type="match status" value="1"/>
</dbReference>
<dbReference type="InterPro" id="IPR037238">
    <property type="entry name" value="YbiA-like_sf"/>
</dbReference>
<dbReference type="EMBL" id="MN740706">
    <property type="protein sequence ID" value="QHU09249.1"/>
    <property type="molecule type" value="Genomic_DNA"/>
</dbReference>
<name>A0A6C0JUM6_9ZZZZ</name>
<sequence length="637" mass="73936">MIISNINPEIQFPEINTLDVDDNEYEAQLYQTHVLDRTIIIALGRPKYNYIDQQDWSKTPNVVYYPVYSIARDKVYAQIGLYEIDMERQYDILDEEGDIDVDKMNPLRLYSFVTPDYLNVITSLQPLSTPKIDTSMVEDTPAISIETAPISLQDETEQSLKETKAYKKTSAKFWVERFMHNNNYSIIENEGGGECLFASIRDGLKTIGTTVTVTELRDILAKECTEEVFQNYLFLYRTIQSNIHATLKEIKQYAKEYKEITRRIKATKDRDILLSLTKQAEGLKTSHTKAKQAYANEIELVKEYKFMTGVDSLDAFISKIKTCDFWGDTWAISTLERALNIKFILFSSDQYSSKDMDNVILCGQLNDPILQEAGVFTPEHYILLEYSGSHYRVITYKNKGALTFKELSYDVKVKIMDKCMERLAGPFYIIPEFKEFMNTMKKRLPSPYTSIMDTTVFQFYHKSADKPAPGKGVGEKIDNDASLDFIELKHIPNWRRKLDNTWIAPFELDDHRWNSVEHYYQASKFKENNPHFYLKFALDANPNEDMSKDPFIAKDTGSKLGKHKGQRLRPTEIKIDPNFYSGRHKVILKKALFAKFNQHPELKQTLLATQSALLNQFIKASEPKPYEELMETRKELR</sequence>
<dbReference type="AlphaFoldDB" id="A0A6C0JUM6"/>
<dbReference type="Gene3D" id="3.90.70.80">
    <property type="match status" value="1"/>
</dbReference>
<accession>A0A6C0JUM6</accession>
<evidence type="ECO:0000313" key="2">
    <source>
        <dbReference type="EMBL" id="QHU09249.1"/>
    </source>
</evidence>